<reference evidence="9 10" key="1">
    <citation type="journal article" date="2019" name="Int. J. Syst. Evol. Microbiol.">
        <title>The Global Catalogue of Microorganisms (GCM) 10K type strain sequencing project: providing services to taxonomists for standard genome sequencing and annotation.</title>
        <authorList>
            <consortium name="The Broad Institute Genomics Platform"/>
            <consortium name="The Broad Institute Genome Sequencing Center for Infectious Disease"/>
            <person name="Wu L."/>
            <person name="Ma J."/>
        </authorList>
    </citation>
    <scope>NUCLEOTIDE SEQUENCE [LARGE SCALE GENOMIC DNA]</scope>
    <source>
        <strain evidence="9 10">JCM 15591</strain>
    </source>
</reference>
<evidence type="ECO:0000256" key="6">
    <source>
        <dbReference type="ARBA" id="ARBA00023136"/>
    </source>
</evidence>
<comment type="similarity">
    <text evidence="2 7">Belongs to the DedA family.</text>
</comment>
<evidence type="ECO:0000256" key="1">
    <source>
        <dbReference type="ARBA" id="ARBA00004651"/>
    </source>
</evidence>
<feature type="domain" description="VTT" evidence="8">
    <location>
        <begin position="29"/>
        <end position="153"/>
    </location>
</feature>
<accession>A0ABN2KFZ0</accession>
<evidence type="ECO:0000256" key="3">
    <source>
        <dbReference type="ARBA" id="ARBA00022475"/>
    </source>
</evidence>
<dbReference type="InterPro" id="IPR032818">
    <property type="entry name" value="DedA-like"/>
</dbReference>
<evidence type="ECO:0000256" key="2">
    <source>
        <dbReference type="ARBA" id="ARBA00010792"/>
    </source>
</evidence>
<dbReference type="Pfam" id="PF09335">
    <property type="entry name" value="VTT_dom"/>
    <property type="match status" value="1"/>
</dbReference>
<protein>
    <recommendedName>
        <fullName evidence="8">VTT domain-containing protein</fullName>
    </recommendedName>
</protein>
<feature type="transmembrane region" description="Helical" evidence="7">
    <location>
        <begin position="166"/>
        <end position="187"/>
    </location>
</feature>
<dbReference type="EMBL" id="BAAAPN010000034">
    <property type="protein sequence ID" value="GAA1755103.1"/>
    <property type="molecule type" value="Genomic_DNA"/>
</dbReference>
<keyword evidence="6 7" id="KW-0472">Membrane</keyword>
<gene>
    <name evidence="9" type="ORF">GCM10009810_13620</name>
</gene>
<evidence type="ECO:0000256" key="5">
    <source>
        <dbReference type="ARBA" id="ARBA00022989"/>
    </source>
</evidence>
<dbReference type="PANTHER" id="PTHR30353">
    <property type="entry name" value="INNER MEMBRANE PROTEIN DEDA-RELATED"/>
    <property type="match status" value="1"/>
</dbReference>
<feature type="transmembrane region" description="Helical" evidence="7">
    <location>
        <begin position="49"/>
        <end position="68"/>
    </location>
</feature>
<evidence type="ECO:0000256" key="4">
    <source>
        <dbReference type="ARBA" id="ARBA00022692"/>
    </source>
</evidence>
<keyword evidence="10" id="KW-1185">Reference proteome</keyword>
<evidence type="ECO:0000259" key="8">
    <source>
        <dbReference type="Pfam" id="PF09335"/>
    </source>
</evidence>
<feature type="transmembrane region" description="Helical" evidence="7">
    <location>
        <begin position="7"/>
        <end position="29"/>
    </location>
</feature>
<keyword evidence="4 7" id="KW-0812">Transmembrane</keyword>
<dbReference type="InterPro" id="IPR032816">
    <property type="entry name" value="VTT_dom"/>
</dbReference>
<dbReference type="Proteomes" id="UP001501475">
    <property type="component" value="Unassembled WGS sequence"/>
</dbReference>
<dbReference type="PANTHER" id="PTHR30353:SF15">
    <property type="entry name" value="INNER MEMBRANE PROTEIN YABI"/>
    <property type="match status" value="1"/>
</dbReference>
<feature type="transmembrane region" description="Helical" evidence="7">
    <location>
        <begin position="133"/>
        <end position="154"/>
    </location>
</feature>
<comment type="subcellular location">
    <subcellularLocation>
        <location evidence="1 7">Cell membrane</location>
        <topology evidence="1 7">Multi-pass membrane protein</topology>
    </subcellularLocation>
</comment>
<comment type="caution">
    <text evidence="9">The sequence shown here is derived from an EMBL/GenBank/DDBJ whole genome shotgun (WGS) entry which is preliminary data.</text>
</comment>
<evidence type="ECO:0000313" key="10">
    <source>
        <dbReference type="Proteomes" id="UP001501475"/>
    </source>
</evidence>
<evidence type="ECO:0000313" key="9">
    <source>
        <dbReference type="EMBL" id="GAA1755103.1"/>
    </source>
</evidence>
<name>A0ABN2KFZ0_9MICO</name>
<sequence length="196" mass="20987">MLNQPAWLIYLITALIVFAEDALFVGFILPGETAAILGGVSAHYGHTSLVWMILVVVAAAIIGDTVGFEVGKHFGPRLLSHGRLAKHAHRVEGAQSFLRRRGGAAVFLGRWTAFFRAMMPALAGAARMHYPKFAIWNATGGIAWGTTVVVAGYLAGASYEKVAHQLGRGTAIVVAAVVVVGLVLWHFRRERTAAAE</sequence>
<evidence type="ECO:0000256" key="7">
    <source>
        <dbReference type="RuleBase" id="RU367016"/>
    </source>
</evidence>
<keyword evidence="3 7" id="KW-1003">Cell membrane</keyword>
<keyword evidence="5 7" id="KW-1133">Transmembrane helix</keyword>
<proteinExistence type="inferred from homology"/>
<organism evidence="9 10">
    <name type="scientific">Nostocoides vanveenii</name>
    <dbReference type="NCBI Taxonomy" id="330835"/>
    <lineage>
        <taxon>Bacteria</taxon>
        <taxon>Bacillati</taxon>
        <taxon>Actinomycetota</taxon>
        <taxon>Actinomycetes</taxon>
        <taxon>Micrococcales</taxon>
        <taxon>Intrasporangiaceae</taxon>
        <taxon>Nostocoides</taxon>
    </lineage>
</organism>